<name>A0A6A2Z2U7_HIBSY</name>
<accession>A0A6A2Z2U7</accession>
<evidence type="ECO:0000313" key="1">
    <source>
        <dbReference type="EMBL" id="KAE8686198.1"/>
    </source>
</evidence>
<dbReference type="AlphaFoldDB" id="A0A6A2Z2U7"/>
<dbReference type="EMBL" id="VEPZ02001222">
    <property type="protein sequence ID" value="KAE8686198.1"/>
    <property type="molecule type" value="Genomic_DNA"/>
</dbReference>
<sequence>MGVPCRGPQAFSEGEEDGKDVWKAMCLRGVLSANGGTCMGWGRRMEGDVTSRVFIDRAWPMHMRKTHAKGKTYGLPCIFEGLQRHRWLAGREG</sequence>
<proteinExistence type="predicted"/>
<evidence type="ECO:0000313" key="2">
    <source>
        <dbReference type="Proteomes" id="UP000436088"/>
    </source>
</evidence>
<protein>
    <submittedName>
        <fullName evidence="1">Uncharacterized protein</fullName>
    </submittedName>
</protein>
<reference evidence="1" key="1">
    <citation type="submission" date="2019-09" db="EMBL/GenBank/DDBJ databases">
        <title>Draft genome information of white flower Hibiscus syriacus.</title>
        <authorList>
            <person name="Kim Y.-M."/>
        </authorList>
    </citation>
    <scope>NUCLEOTIDE SEQUENCE [LARGE SCALE GENOMIC DNA]</scope>
    <source>
        <strain evidence="1">YM2019G1</strain>
    </source>
</reference>
<gene>
    <name evidence="1" type="ORF">F3Y22_tig00111073pilonHSYRG00023</name>
</gene>
<organism evidence="1 2">
    <name type="scientific">Hibiscus syriacus</name>
    <name type="common">Rose of Sharon</name>
    <dbReference type="NCBI Taxonomy" id="106335"/>
    <lineage>
        <taxon>Eukaryota</taxon>
        <taxon>Viridiplantae</taxon>
        <taxon>Streptophyta</taxon>
        <taxon>Embryophyta</taxon>
        <taxon>Tracheophyta</taxon>
        <taxon>Spermatophyta</taxon>
        <taxon>Magnoliopsida</taxon>
        <taxon>eudicotyledons</taxon>
        <taxon>Gunneridae</taxon>
        <taxon>Pentapetalae</taxon>
        <taxon>rosids</taxon>
        <taxon>malvids</taxon>
        <taxon>Malvales</taxon>
        <taxon>Malvaceae</taxon>
        <taxon>Malvoideae</taxon>
        <taxon>Hibiscus</taxon>
    </lineage>
</organism>
<keyword evidence="2" id="KW-1185">Reference proteome</keyword>
<dbReference type="Proteomes" id="UP000436088">
    <property type="component" value="Unassembled WGS sequence"/>
</dbReference>
<comment type="caution">
    <text evidence="1">The sequence shown here is derived from an EMBL/GenBank/DDBJ whole genome shotgun (WGS) entry which is preliminary data.</text>
</comment>